<gene>
    <name evidence="1" type="ORF">RRG08_061024</name>
</gene>
<evidence type="ECO:0000313" key="2">
    <source>
        <dbReference type="Proteomes" id="UP001283361"/>
    </source>
</evidence>
<keyword evidence="2" id="KW-1185">Reference proteome</keyword>
<dbReference type="Proteomes" id="UP001283361">
    <property type="component" value="Unassembled WGS sequence"/>
</dbReference>
<comment type="caution">
    <text evidence="1">The sequence shown here is derived from an EMBL/GenBank/DDBJ whole genome shotgun (WGS) entry which is preliminary data.</text>
</comment>
<protein>
    <submittedName>
        <fullName evidence="1">Uncharacterized protein</fullName>
    </submittedName>
</protein>
<proteinExistence type="predicted"/>
<name>A0AAE1E5J9_9GAST</name>
<reference evidence="1" key="1">
    <citation type="journal article" date="2023" name="G3 (Bethesda)">
        <title>A reference genome for the long-term kleptoplast-retaining sea slug Elysia crispata morphotype clarki.</title>
        <authorList>
            <person name="Eastman K.E."/>
            <person name="Pendleton A.L."/>
            <person name="Shaikh M.A."/>
            <person name="Suttiyut T."/>
            <person name="Ogas R."/>
            <person name="Tomko P."/>
            <person name="Gavelis G."/>
            <person name="Widhalm J.R."/>
            <person name="Wisecaver J.H."/>
        </authorList>
    </citation>
    <scope>NUCLEOTIDE SEQUENCE</scope>
    <source>
        <strain evidence="1">ECLA1</strain>
    </source>
</reference>
<dbReference type="EMBL" id="JAWDGP010001129">
    <property type="protein sequence ID" value="KAK3794355.1"/>
    <property type="molecule type" value="Genomic_DNA"/>
</dbReference>
<dbReference type="AlphaFoldDB" id="A0AAE1E5J9"/>
<organism evidence="1 2">
    <name type="scientific">Elysia crispata</name>
    <name type="common">lettuce slug</name>
    <dbReference type="NCBI Taxonomy" id="231223"/>
    <lineage>
        <taxon>Eukaryota</taxon>
        <taxon>Metazoa</taxon>
        <taxon>Spiralia</taxon>
        <taxon>Lophotrochozoa</taxon>
        <taxon>Mollusca</taxon>
        <taxon>Gastropoda</taxon>
        <taxon>Heterobranchia</taxon>
        <taxon>Euthyneura</taxon>
        <taxon>Panpulmonata</taxon>
        <taxon>Sacoglossa</taxon>
        <taxon>Placobranchoidea</taxon>
        <taxon>Plakobranchidae</taxon>
        <taxon>Elysia</taxon>
    </lineage>
</organism>
<sequence length="157" mass="17644">MNITVQPVCSHEADAVYSRSTKELIVQDLVLNPRKLCKLTGRHSKSKSGVMGLTMSGLFASSPKIMSCIHWRSKIHTNRSRFRVIPWAESLWCGLKPGLAQLSGSTQGSAVTLLLKVTSDKDLLLLQDSEFLPLNSQLRLIRRRHTQKYLALREMAN</sequence>
<evidence type="ECO:0000313" key="1">
    <source>
        <dbReference type="EMBL" id="KAK3794355.1"/>
    </source>
</evidence>
<accession>A0AAE1E5J9</accession>